<feature type="transmembrane region" description="Helical" evidence="7">
    <location>
        <begin position="156"/>
        <end position="175"/>
    </location>
</feature>
<dbReference type="InterPro" id="IPR017900">
    <property type="entry name" value="4Fe4S_Fe_S_CS"/>
</dbReference>
<name>A0A917YVC4_9ALTE</name>
<keyword evidence="1" id="KW-0813">Transport</keyword>
<reference evidence="9" key="1">
    <citation type="journal article" date="2014" name="Int. J. Syst. Evol. Microbiol.">
        <title>Complete genome sequence of Corynebacterium casei LMG S-19264T (=DSM 44701T), isolated from a smear-ripened cheese.</title>
        <authorList>
            <consortium name="US DOE Joint Genome Institute (JGI-PGF)"/>
            <person name="Walter F."/>
            <person name="Albersmeier A."/>
            <person name="Kalinowski J."/>
            <person name="Ruckert C."/>
        </authorList>
    </citation>
    <scope>NUCLEOTIDE SEQUENCE</scope>
    <source>
        <strain evidence="9">CGMCC 1.7086</strain>
    </source>
</reference>
<dbReference type="InterPro" id="IPR032879">
    <property type="entry name" value="FixG_C"/>
</dbReference>
<dbReference type="InterPro" id="IPR014116">
    <property type="entry name" value="Cyt_c_oxidase_cbb3_FixG"/>
</dbReference>
<proteinExistence type="predicted"/>
<evidence type="ECO:0000313" key="9">
    <source>
        <dbReference type="EMBL" id="GGO67289.1"/>
    </source>
</evidence>
<feature type="transmembrane region" description="Helical" evidence="7">
    <location>
        <begin position="37"/>
        <end position="54"/>
    </location>
</feature>
<dbReference type="PANTHER" id="PTHR30176:SF3">
    <property type="entry name" value="FERREDOXIN-TYPE PROTEIN NAPH"/>
    <property type="match status" value="1"/>
</dbReference>
<dbReference type="PROSITE" id="PS00198">
    <property type="entry name" value="4FE4S_FER_1"/>
    <property type="match status" value="1"/>
</dbReference>
<keyword evidence="6" id="KW-0411">Iron-sulfur</keyword>
<evidence type="ECO:0000313" key="10">
    <source>
        <dbReference type="Proteomes" id="UP000606935"/>
    </source>
</evidence>
<dbReference type="GO" id="GO:0046872">
    <property type="term" value="F:metal ion binding"/>
    <property type="evidence" value="ECO:0007669"/>
    <property type="project" value="UniProtKB-KW"/>
</dbReference>
<dbReference type="NCBIfam" id="TIGR02745">
    <property type="entry name" value="ccoG_rdxA_fixG"/>
    <property type="match status" value="1"/>
</dbReference>
<keyword evidence="3" id="KW-0479">Metal-binding</keyword>
<dbReference type="InterPro" id="IPR009051">
    <property type="entry name" value="Helical_ferredxn"/>
</dbReference>
<keyword evidence="4" id="KW-0249">Electron transport</keyword>
<dbReference type="InterPro" id="IPR051684">
    <property type="entry name" value="Electron_Trans/Redox"/>
</dbReference>
<evidence type="ECO:0000256" key="6">
    <source>
        <dbReference type="ARBA" id="ARBA00023014"/>
    </source>
</evidence>
<dbReference type="PROSITE" id="PS51379">
    <property type="entry name" value="4FE4S_FER_2"/>
    <property type="match status" value="1"/>
</dbReference>
<evidence type="ECO:0000256" key="2">
    <source>
        <dbReference type="ARBA" id="ARBA00022485"/>
    </source>
</evidence>
<protein>
    <submittedName>
        <fullName evidence="9">Cytochrome c oxidase accessory protein CcoG</fullName>
    </submittedName>
</protein>
<keyword evidence="2" id="KW-0004">4Fe-4S</keyword>
<comment type="caution">
    <text evidence="9">The sequence shown here is derived from an EMBL/GenBank/DDBJ whole genome shotgun (WGS) entry which is preliminary data.</text>
</comment>
<dbReference type="Pfam" id="PF12801">
    <property type="entry name" value="Fer4_5"/>
    <property type="match status" value="1"/>
</dbReference>
<dbReference type="EMBL" id="BMLS01000002">
    <property type="protein sequence ID" value="GGO67289.1"/>
    <property type="molecule type" value="Genomic_DNA"/>
</dbReference>
<gene>
    <name evidence="9" type="ORF">GCM10010982_13390</name>
</gene>
<dbReference type="Gene3D" id="1.10.1060.10">
    <property type="entry name" value="Alpha-helical ferredoxin"/>
    <property type="match status" value="1"/>
</dbReference>
<dbReference type="GO" id="GO:0005886">
    <property type="term" value="C:plasma membrane"/>
    <property type="evidence" value="ECO:0007669"/>
    <property type="project" value="TreeGrafter"/>
</dbReference>
<dbReference type="Gene3D" id="2.60.40.10">
    <property type="entry name" value="Immunoglobulins"/>
    <property type="match status" value="1"/>
</dbReference>
<dbReference type="Pfam" id="PF11614">
    <property type="entry name" value="FixG_C"/>
    <property type="match status" value="1"/>
</dbReference>
<sequence>MDKSSISEQHVILKVPASPAKIYIREQNGRFQRIRRYLNILLVGLFVLLPLIQFDGRQAILFDIGQQTLAIFSVTLYPHDLAIFALLFILGAFLLFYVTQLYGRVWCGYTCPQTVWTLMFNWVERRVEGSHSHSRTLDKQPWSGEKLAKKSLKHSLWVAMSLGTALVFISYFVPARELYSEFFTLEASLLIQGWVWFFAVCTYINGGWLREKMCQHICPYARFQSAMFHKSTKLVAYDATRGESRGPRKRGAAKPEGVGDCIDCNLCVQVCPVGIDIRDGLQYECINCGLCVDACDDTMDKFNYPRGLIRYAVDSGSKSTWGAHLGYGAAVLLTVTMMFVWAAHRHDFEVSVSRDRQSLYRINHQGDIENTFVLKTLNKSQHSKHYSIRAEGLQGMQINGPTQIEVAAGEHATTVLAVSVPKTPGQKKNDIHFYIEELASGESLARETIFYAGSGAW</sequence>
<evidence type="ECO:0000256" key="1">
    <source>
        <dbReference type="ARBA" id="ARBA00022448"/>
    </source>
</evidence>
<dbReference type="AlphaFoldDB" id="A0A917YVC4"/>
<evidence type="ECO:0000259" key="8">
    <source>
        <dbReference type="PROSITE" id="PS51379"/>
    </source>
</evidence>
<organism evidence="9 10">
    <name type="scientific">Bowmanella pacifica</name>
    <dbReference type="NCBI Taxonomy" id="502051"/>
    <lineage>
        <taxon>Bacteria</taxon>
        <taxon>Pseudomonadati</taxon>
        <taxon>Pseudomonadota</taxon>
        <taxon>Gammaproteobacteria</taxon>
        <taxon>Alteromonadales</taxon>
        <taxon>Alteromonadaceae</taxon>
        <taxon>Bowmanella</taxon>
    </lineage>
</organism>
<feature type="transmembrane region" description="Helical" evidence="7">
    <location>
        <begin position="81"/>
        <end position="98"/>
    </location>
</feature>
<evidence type="ECO:0000256" key="7">
    <source>
        <dbReference type="SAM" id="Phobius"/>
    </source>
</evidence>
<keyword evidence="5" id="KW-0408">Iron</keyword>
<dbReference type="GO" id="GO:0051539">
    <property type="term" value="F:4 iron, 4 sulfur cluster binding"/>
    <property type="evidence" value="ECO:0007669"/>
    <property type="project" value="UniProtKB-KW"/>
</dbReference>
<keyword evidence="7" id="KW-0812">Transmembrane</keyword>
<evidence type="ECO:0000256" key="3">
    <source>
        <dbReference type="ARBA" id="ARBA00022723"/>
    </source>
</evidence>
<keyword evidence="10" id="KW-1185">Reference proteome</keyword>
<dbReference type="Proteomes" id="UP000606935">
    <property type="component" value="Unassembled WGS sequence"/>
</dbReference>
<dbReference type="RefSeq" id="WP_188692175.1">
    <property type="nucleotide sequence ID" value="NZ_BMLS01000002.1"/>
</dbReference>
<dbReference type="PANTHER" id="PTHR30176">
    <property type="entry name" value="FERREDOXIN-TYPE PROTEIN NAPH"/>
    <property type="match status" value="1"/>
</dbReference>
<evidence type="ECO:0000256" key="4">
    <source>
        <dbReference type="ARBA" id="ARBA00022982"/>
    </source>
</evidence>
<feature type="transmembrane region" description="Helical" evidence="7">
    <location>
        <begin position="325"/>
        <end position="344"/>
    </location>
</feature>
<dbReference type="InterPro" id="IPR017896">
    <property type="entry name" value="4Fe4S_Fe-S-bd"/>
</dbReference>
<reference evidence="9" key="2">
    <citation type="submission" date="2020-09" db="EMBL/GenBank/DDBJ databases">
        <authorList>
            <person name="Sun Q."/>
            <person name="Zhou Y."/>
        </authorList>
    </citation>
    <scope>NUCLEOTIDE SEQUENCE</scope>
    <source>
        <strain evidence="9">CGMCC 1.7086</strain>
    </source>
</reference>
<keyword evidence="7" id="KW-0472">Membrane</keyword>
<accession>A0A917YVC4</accession>
<dbReference type="InterPro" id="IPR013783">
    <property type="entry name" value="Ig-like_fold"/>
</dbReference>
<dbReference type="SUPFAM" id="SSF54862">
    <property type="entry name" value="4Fe-4S ferredoxins"/>
    <property type="match status" value="1"/>
</dbReference>
<feature type="transmembrane region" description="Helical" evidence="7">
    <location>
        <begin position="187"/>
        <end position="206"/>
    </location>
</feature>
<feature type="domain" description="4Fe-4S ferredoxin-type" evidence="8">
    <location>
        <begin position="251"/>
        <end position="280"/>
    </location>
</feature>
<evidence type="ECO:0000256" key="5">
    <source>
        <dbReference type="ARBA" id="ARBA00023004"/>
    </source>
</evidence>
<keyword evidence="7" id="KW-1133">Transmembrane helix</keyword>
<dbReference type="Pfam" id="PF13746">
    <property type="entry name" value="Fer4_18"/>
    <property type="match status" value="1"/>
</dbReference>